<dbReference type="SUPFAM" id="SSF48726">
    <property type="entry name" value="Immunoglobulin"/>
    <property type="match status" value="1"/>
</dbReference>
<evidence type="ECO:0000313" key="4">
    <source>
        <dbReference type="Proteomes" id="UP001221898"/>
    </source>
</evidence>
<feature type="chain" id="PRO_5042051166" description="Immunoglobulin domain-containing protein" evidence="1">
    <location>
        <begin position="25"/>
        <end position="151"/>
    </location>
</feature>
<evidence type="ECO:0000259" key="2">
    <source>
        <dbReference type="SMART" id="SM00409"/>
    </source>
</evidence>
<evidence type="ECO:0000313" key="3">
    <source>
        <dbReference type="EMBL" id="KAJ8403795.1"/>
    </source>
</evidence>
<protein>
    <recommendedName>
        <fullName evidence="2">Immunoglobulin domain-containing protein</fullName>
    </recommendedName>
</protein>
<dbReference type="Proteomes" id="UP001221898">
    <property type="component" value="Unassembled WGS sequence"/>
</dbReference>
<sequence>MGIGIKRAVPFCVTLCLLLALLQGLEIPDPQGVEYIRAEARGLAGGSVTLGCGSTLPSIYIWGYTGPATHRNQAVVYNYGHGPKVQRLSSSLGQLRVVPNTSSLVIDKLLLSAAGMYTCQALYDTADGPKLAFYFIQLDVLEEGEPGSAHV</sequence>
<dbReference type="InterPro" id="IPR036179">
    <property type="entry name" value="Ig-like_dom_sf"/>
</dbReference>
<dbReference type="AlphaFoldDB" id="A0AAD7SK26"/>
<feature type="signal peptide" evidence="1">
    <location>
        <begin position="1"/>
        <end position="24"/>
    </location>
</feature>
<name>A0AAD7SK26_9TELE</name>
<proteinExistence type="predicted"/>
<accession>A0AAD7SK26</accession>
<dbReference type="EMBL" id="JAINUG010000056">
    <property type="protein sequence ID" value="KAJ8403795.1"/>
    <property type="molecule type" value="Genomic_DNA"/>
</dbReference>
<comment type="caution">
    <text evidence="3">The sequence shown here is derived from an EMBL/GenBank/DDBJ whole genome shotgun (WGS) entry which is preliminary data.</text>
</comment>
<reference evidence="3" key="1">
    <citation type="journal article" date="2023" name="Science">
        <title>Genome structures resolve the early diversification of teleost fishes.</title>
        <authorList>
            <person name="Parey E."/>
            <person name="Louis A."/>
            <person name="Montfort J."/>
            <person name="Bouchez O."/>
            <person name="Roques C."/>
            <person name="Iampietro C."/>
            <person name="Lluch J."/>
            <person name="Castinel A."/>
            <person name="Donnadieu C."/>
            <person name="Desvignes T."/>
            <person name="Floi Bucao C."/>
            <person name="Jouanno E."/>
            <person name="Wen M."/>
            <person name="Mejri S."/>
            <person name="Dirks R."/>
            <person name="Jansen H."/>
            <person name="Henkel C."/>
            <person name="Chen W.J."/>
            <person name="Zahm M."/>
            <person name="Cabau C."/>
            <person name="Klopp C."/>
            <person name="Thompson A.W."/>
            <person name="Robinson-Rechavi M."/>
            <person name="Braasch I."/>
            <person name="Lecointre G."/>
            <person name="Bobe J."/>
            <person name="Postlethwait J.H."/>
            <person name="Berthelot C."/>
            <person name="Roest Crollius H."/>
            <person name="Guiguen Y."/>
        </authorList>
    </citation>
    <scope>NUCLEOTIDE SEQUENCE</scope>
    <source>
        <strain evidence="3">NC1722</strain>
    </source>
</reference>
<evidence type="ECO:0000256" key="1">
    <source>
        <dbReference type="SAM" id="SignalP"/>
    </source>
</evidence>
<dbReference type="Gene3D" id="2.60.40.10">
    <property type="entry name" value="Immunoglobulins"/>
    <property type="match status" value="1"/>
</dbReference>
<keyword evidence="1" id="KW-0732">Signal</keyword>
<feature type="domain" description="Immunoglobulin" evidence="2">
    <location>
        <begin position="37"/>
        <end position="141"/>
    </location>
</feature>
<dbReference type="InterPro" id="IPR003599">
    <property type="entry name" value="Ig_sub"/>
</dbReference>
<organism evidence="3 4">
    <name type="scientific">Aldrovandia affinis</name>
    <dbReference type="NCBI Taxonomy" id="143900"/>
    <lineage>
        <taxon>Eukaryota</taxon>
        <taxon>Metazoa</taxon>
        <taxon>Chordata</taxon>
        <taxon>Craniata</taxon>
        <taxon>Vertebrata</taxon>
        <taxon>Euteleostomi</taxon>
        <taxon>Actinopterygii</taxon>
        <taxon>Neopterygii</taxon>
        <taxon>Teleostei</taxon>
        <taxon>Notacanthiformes</taxon>
        <taxon>Halosauridae</taxon>
        <taxon>Aldrovandia</taxon>
    </lineage>
</organism>
<dbReference type="SMART" id="SM00409">
    <property type="entry name" value="IG"/>
    <property type="match status" value="1"/>
</dbReference>
<dbReference type="InterPro" id="IPR013783">
    <property type="entry name" value="Ig-like_fold"/>
</dbReference>
<keyword evidence="4" id="KW-1185">Reference proteome</keyword>
<gene>
    <name evidence="3" type="ORF">AAFF_G00346630</name>
</gene>